<evidence type="ECO:0000256" key="4">
    <source>
        <dbReference type="ARBA" id="ARBA00022737"/>
    </source>
</evidence>
<keyword evidence="1 7" id="KW-0444">Lipid biosynthesis</keyword>
<dbReference type="GO" id="GO:0103118">
    <property type="term" value="F:UDP-3-O-[(3R)-3-hydroxyacyl]-glucosamine N-acyltransferase activity"/>
    <property type="evidence" value="ECO:0007669"/>
    <property type="project" value="UniProtKB-EC"/>
</dbReference>
<dbReference type="InterPro" id="IPR001451">
    <property type="entry name" value="Hexapep"/>
</dbReference>
<feature type="domain" description="UDP-3-O-[3-hydroxymyristoyl] glucosamine N-acyltransferase non-repeat region" evidence="8">
    <location>
        <begin position="24"/>
        <end position="90"/>
    </location>
</feature>
<dbReference type="Gene3D" id="2.160.10.10">
    <property type="entry name" value="Hexapeptide repeat proteins"/>
    <property type="match status" value="1"/>
</dbReference>
<proteinExistence type="inferred from homology"/>
<dbReference type="Pfam" id="PF04613">
    <property type="entry name" value="LpxD"/>
    <property type="match status" value="1"/>
</dbReference>
<dbReference type="Gene3D" id="3.40.1390.10">
    <property type="entry name" value="MurE/MurF, N-terminal domain"/>
    <property type="match status" value="1"/>
</dbReference>
<dbReference type="InterPro" id="IPR018357">
    <property type="entry name" value="Hexapep_transf_CS"/>
</dbReference>
<evidence type="ECO:0000313" key="9">
    <source>
        <dbReference type="EMBL" id="NQV65565.1"/>
    </source>
</evidence>
<dbReference type="Pfam" id="PF00132">
    <property type="entry name" value="Hexapep"/>
    <property type="match status" value="2"/>
</dbReference>
<dbReference type="InterPro" id="IPR007691">
    <property type="entry name" value="LpxD"/>
</dbReference>
<dbReference type="Pfam" id="PF14602">
    <property type="entry name" value="Hexapep_2"/>
    <property type="match status" value="1"/>
</dbReference>
<evidence type="ECO:0000256" key="7">
    <source>
        <dbReference type="HAMAP-Rule" id="MF_00523"/>
    </source>
</evidence>
<gene>
    <name evidence="7 9" type="primary">lpxD</name>
    <name evidence="9" type="ORF">HQ497_09385</name>
</gene>
<comment type="similarity">
    <text evidence="7">Belongs to the transferase hexapeptide repeat family. LpxD subfamily.</text>
</comment>
<dbReference type="HAMAP" id="MF_00523">
    <property type="entry name" value="LpxD"/>
    <property type="match status" value="1"/>
</dbReference>
<dbReference type="NCBIfam" id="NF002060">
    <property type="entry name" value="PRK00892.1"/>
    <property type="match status" value="1"/>
</dbReference>
<evidence type="ECO:0000313" key="10">
    <source>
        <dbReference type="Proteomes" id="UP000754644"/>
    </source>
</evidence>
<name>A0A973A8V5_9GAMM</name>
<dbReference type="NCBIfam" id="TIGR01853">
    <property type="entry name" value="lipid_A_lpxD"/>
    <property type="match status" value="1"/>
</dbReference>
<dbReference type="GO" id="GO:0016020">
    <property type="term" value="C:membrane"/>
    <property type="evidence" value="ECO:0007669"/>
    <property type="project" value="GOC"/>
</dbReference>
<organism evidence="9 10">
    <name type="scientific">SAR86 cluster bacterium</name>
    <dbReference type="NCBI Taxonomy" id="2030880"/>
    <lineage>
        <taxon>Bacteria</taxon>
        <taxon>Pseudomonadati</taxon>
        <taxon>Pseudomonadota</taxon>
        <taxon>Gammaproteobacteria</taxon>
        <taxon>SAR86 cluster</taxon>
    </lineage>
</organism>
<dbReference type="PANTHER" id="PTHR43378:SF2">
    <property type="entry name" value="UDP-3-O-ACYLGLUCOSAMINE N-ACYLTRANSFERASE 1, MITOCHONDRIAL-RELATED"/>
    <property type="match status" value="1"/>
</dbReference>
<evidence type="ECO:0000256" key="1">
    <source>
        <dbReference type="ARBA" id="ARBA00022516"/>
    </source>
</evidence>
<comment type="catalytic activity">
    <reaction evidence="7">
        <text>a UDP-3-O-[(3R)-3-hydroxyacyl]-alpha-D-glucosamine + a (3R)-hydroxyacyl-[ACP] = a UDP-2-N,3-O-bis[(3R)-3-hydroxyacyl]-alpha-D-glucosamine + holo-[ACP] + H(+)</text>
        <dbReference type="Rhea" id="RHEA:53836"/>
        <dbReference type="Rhea" id="RHEA-COMP:9685"/>
        <dbReference type="Rhea" id="RHEA-COMP:9945"/>
        <dbReference type="ChEBI" id="CHEBI:15378"/>
        <dbReference type="ChEBI" id="CHEBI:64479"/>
        <dbReference type="ChEBI" id="CHEBI:78827"/>
        <dbReference type="ChEBI" id="CHEBI:137740"/>
        <dbReference type="ChEBI" id="CHEBI:137748"/>
        <dbReference type="EC" id="2.3.1.191"/>
    </reaction>
</comment>
<dbReference type="GO" id="GO:0016410">
    <property type="term" value="F:N-acyltransferase activity"/>
    <property type="evidence" value="ECO:0007669"/>
    <property type="project" value="InterPro"/>
</dbReference>
<feature type="active site" description="Proton acceptor" evidence="7">
    <location>
        <position position="242"/>
    </location>
</feature>
<evidence type="ECO:0000256" key="5">
    <source>
        <dbReference type="ARBA" id="ARBA00023098"/>
    </source>
</evidence>
<keyword evidence="3 7" id="KW-0808">Transferase</keyword>
<comment type="subunit">
    <text evidence="7">Homotrimer.</text>
</comment>
<dbReference type="PROSITE" id="PS00101">
    <property type="entry name" value="HEXAPEP_TRANSFERASES"/>
    <property type="match status" value="1"/>
</dbReference>
<keyword evidence="5 7" id="KW-0443">Lipid metabolism</keyword>
<keyword evidence="6 7" id="KW-0012">Acyltransferase</keyword>
<comment type="caution">
    <text evidence="9">The sequence shown here is derived from an EMBL/GenBank/DDBJ whole genome shotgun (WGS) entry which is preliminary data.</text>
</comment>
<dbReference type="SUPFAM" id="SSF51161">
    <property type="entry name" value="Trimeric LpxA-like enzymes"/>
    <property type="match status" value="1"/>
</dbReference>
<sequence>MTFSISLGDLAQRYHLEFVGDPTIEVSGIANLRDAHSAQLAFLFSSVYRPMLNETAAAAVVMRKADSVGSDKPALISDQPRMVWALIAELFDPTPVPDRVIHPSAMVHPSVVVGRNVTIGANVVIEAGCHIGDAVSIGAGSVIGEGVSLGDQTRLFANVTLYHGVHVGRYCIVHSGAVIGADGFGFEFDKATATLKKIPQVYGVRIGDRVEIGAGTTIDRGALNDTLISDGVKLDNQIQVGHGTRIGANTAISGCTAIAGSTRIGAYCLIGGGVGIVDNIEIVDQVEITAMSLVSQSIMKKGRYSSGTSLLPGRDWKRSIVGFKRLDEILKRLRRLESGRSS</sequence>
<dbReference type="InterPro" id="IPR020573">
    <property type="entry name" value="UDP_GlcNAc_AcTrfase_non-rep"/>
</dbReference>
<comment type="function">
    <text evidence="7">Catalyzes the N-acylation of UDP-3-O-acylglucosamine using 3-hydroxyacyl-ACP as the acyl donor. Is involved in the biosynthesis of lipid A, a phosphorylated glycolipid that anchors the lipopolysaccharide to the outer membrane of the cell.</text>
</comment>
<dbReference type="Proteomes" id="UP000754644">
    <property type="component" value="Unassembled WGS sequence"/>
</dbReference>
<evidence type="ECO:0000256" key="3">
    <source>
        <dbReference type="ARBA" id="ARBA00022679"/>
    </source>
</evidence>
<comment type="pathway">
    <text evidence="7">Bacterial outer membrane biogenesis; LPS lipid A biosynthesis.</text>
</comment>
<dbReference type="InterPro" id="IPR011004">
    <property type="entry name" value="Trimer_LpxA-like_sf"/>
</dbReference>
<accession>A0A973A8V5</accession>
<evidence type="ECO:0000256" key="2">
    <source>
        <dbReference type="ARBA" id="ARBA00022556"/>
    </source>
</evidence>
<evidence type="ECO:0000259" key="8">
    <source>
        <dbReference type="Pfam" id="PF04613"/>
    </source>
</evidence>
<dbReference type="AlphaFoldDB" id="A0A973A8V5"/>
<dbReference type="EC" id="2.3.1.191" evidence="7"/>
<keyword evidence="2 7" id="KW-0441">Lipid A biosynthesis</keyword>
<dbReference type="PANTHER" id="PTHR43378">
    <property type="entry name" value="UDP-3-O-ACYLGLUCOSAMINE N-ACYLTRANSFERASE"/>
    <property type="match status" value="1"/>
</dbReference>
<evidence type="ECO:0000256" key="6">
    <source>
        <dbReference type="ARBA" id="ARBA00023315"/>
    </source>
</evidence>
<reference evidence="9" key="1">
    <citation type="submission" date="2020-05" db="EMBL/GenBank/DDBJ databases">
        <title>Sulfur intermediates as new biogeochemical hubs in an aquatic model microbial ecosystem.</title>
        <authorList>
            <person name="Vigneron A."/>
        </authorList>
    </citation>
    <scope>NUCLEOTIDE SEQUENCE</scope>
    <source>
        <strain evidence="9">Bin.250</strain>
    </source>
</reference>
<dbReference type="CDD" id="cd03352">
    <property type="entry name" value="LbH_LpxD"/>
    <property type="match status" value="1"/>
</dbReference>
<keyword evidence="4 7" id="KW-0677">Repeat</keyword>
<dbReference type="GO" id="GO:0009245">
    <property type="term" value="P:lipid A biosynthetic process"/>
    <property type="evidence" value="ECO:0007669"/>
    <property type="project" value="UniProtKB-UniRule"/>
</dbReference>
<dbReference type="EMBL" id="JABMOJ010000349">
    <property type="protein sequence ID" value="NQV65565.1"/>
    <property type="molecule type" value="Genomic_DNA"/>
</dbReference>
<protein>
    <recommendedName>
        <fullName evidence="7">UDP-3-O-acylglucosamine N-acyltransferase</fullName>
        <ecNumber evidence="7">2.3.1.191</ecNumber>
    </recommendedName>
</protein>